<feature type="region of interest" description="Disordered" evidence="1">
    <location>
        <begin position="1"/>
        <end position="21"/>
    </location>
</feature>
<name>A0A2T0WJI6_9RHOB</name>
<comment type="caution">
    <text evidence="2">The sequence shown here is derived from an EMBL/GenBank/DDBJ whole genome shotgun (WGS) entry which is preliminary data.</text>
</comment>
<accession>A0A2T0WJI6</accession>
<dbReference type="AlphaFoldDB" id="A0A2T0WJI6"/>
<gene>
    <name evidence="2" type="ORF">CLV74_111100</name>
</gene>
<keyword evidence="3" id="KW-1185">Reference proteome</keyword>
<dbReference type="EMBL" id="PVTQ01000011">
    <property type="protein sequence ID" value="PRY86868.1"/>
    <property type="molecule type" value="Genomic_DNA"/>
</dbReference>
<evidence type="ECO:0000256" key="1">
    <source>
        <dbReference type="SAM" id="MobiDB-lite"/>
    </source>
</evidence>
<organism evidence="2 3">
    <name type="scientific">Donghicola tyrosinivorans</name>
    <dbReference type="NCBI Taxonomy" id="1652492"/>
    <lineage>
        <taxon>Bacteria</taxon>
        <taxon>Pseudomonadati</taxon>
        <taxon>Pseudomonadota</taxon>
        <taxon>Alphaproteobacteria</taxon>
        <taxon>Rhodobacterales</taxon>
        <taxon>Roseobacteraceae</taxon>
        <taxon>Donghicola</taxon>
    </lineage>
</organism>
<sequence>MTAQGEGSASAPHVPRRMQSDPYFILVKNTSAGGMSGRQLWSQEGL</sequence>
<dbReference type="Proteomes" id="UP000238392">
    <property type="component" value="Unassembled WGS sequence"/>
</dbReference>
<evidence type="ECO:0000313" key="3">
    <source>
        <dbReference type="Proteomes" id="UP000238392"/>
    </source>
</evidence>
<proteinExistence type="predicted"/>
<reference evidence="2 3" key="1">
    <citation type="submission" date="2018-03" db="EMBL/GenBank/DDBJ databases">
        <title>Genomic Encyclopedia of Archaeal and Bacterial Type Strains, Phase II (KMG-II): from individual species to whole genera.</title>
        <authorList>
            <person name="Goeker M."/>
        </authorList>
    </citation>
    <scope>NUCLEOTIDE SEQUENCE [LARGE SCALE GENOMIC DNA]</scope>
    <source>
        <strain evidence="2 3">DSM 100212</strain>
    </source>
</reference>
<protein>
    <submittedName>
        <fullName evidence="2">Uncharacterized protein</fullName>
    </submittedName>
</protein>
<evidence type="ECO:0000313" key="2">
    <source>
        <dbReference type="EMBL" id="PRY86868.1"/>
    </source>
</evidence>